<dbReference type="PANTHER" id="PTHR30031">
    <property type="entry name" value="PHOSPHOENOLPYRUVATE CARBOXYKINASE ATP"/>
    <property type="match status" value="1"/>
</dbReference>
<evidence type="ECO:0000256" key="5">
    <source>
        <dbReference type="ARBA" id="ARBA00022741"/>
    </source>
</evidence>
<gene>
    <name evidence="10" type="primary">pckA</name>
    <name evidence="11" type="ORF">ALO_09609</name>
</gene>
<name>F7NIL9_9FIRM</name>
<comment type="pathway">
    <text evidence="1 10">Carbohydrate biosynthesis; gluconeogenesis.</text>
</comment>
<dbReference type="GO" id="GO:0006094">
    <property type="term" value="P:gluconeogenesis"/>
    <property type="evidence" value="ECO:0007669"/>
    <property type="project" value="UniProtKB-UniRule"/>
</dbReference>
<dbReference type="GO" id="GO:0016301">
    <property type="term" value="F:kinase activity"/>
    <property type="evidence" value="ECO:0007669"/>
    <property type="project" value="UniProtKB-KW"/>
</dbReference>
<dbReference type="UniPathway" id="UPA00138"/>
<keyword evidence="4 10" id="KW-0312">Gluconeogenesis</keyword>
<dbReference type="Gene3D" id="3.40.449.10">
    <property type="entry name" value="Phosphoenolpyruvate Carboxykinase, domain 1"/>
    <property type="match status" value="1"/>
</dbReference>
<feature type="binding site" evidence="10">
    <location>
        <position position="252"/>
    </location>
    <ligand>
        <name>Mn(2+)</name>
        <dbReference type="ChEBI" id="CHEBI:29035"/>
    </ligand>
</feature>
<keyword evidence="11" id="KW-0808">Transferase</keyword>
<evidence type="ECO:0000256" key="10">
    <source>
        <dbReference type="HAMAP-Rule" id="MF_00453"/>
    </source>
</evidence>
<dbReference type="InterPro" id="IPR015994">
    <property type="entry name" value="PEPCK_ATP_CS"/>
</dbReference>
<keyword evidence="10" id="KW-0464">Manganese</keyword>
<dbReference type="EMBL" id="AFGF01000078">
    <property type="protein sequence ID" value="EGO64083.1"/>
    <property type="molecule type" value="Genomic_DNA"/>
</dbReference>
<keyword evidence="5 10" id="KW-0547">Nucleotide-binding</keyword>
<dbReference type="GO" id="GO:0004612">
    <property type="term" value="F:phosphoenolpyruvate carboxykinase (ATP) activity"/>
    <property type="evidence" value="ECO:0007669"/>
    <property type="project" value="UniProtKB-UniRule"/>
</dbReference>
<dbReference type="PANTHER" id="PTHR30031:SF0">
    <property type="entry name" value="PHOSPHOENOLPYRUVATE CARBOXYKINASE (ATP)"/>
    <property type="match status" value="1"/>
</dbReference>
<keyword evidence="11" id="KW-0418">Kinase</keyword>
<comment type="catalytic activity">
    <reaction evidence="9 10">
        <text>oxaloacetate + ATP = phosphoenolpyruvate + ADP + CO2</text>
        <dbReference type="Rhea" id="RHEA:18617"/>
        <dbReference type="ChEBI" id="CHEBI:16452"/>
        <dbReference type="ChEBI" id="CHEBI:16526"/>
        <dbReference type="ChEBI" id="CHEBI:30616"/>
        <dbReference type="ChEBI" id="CHEBI:58702"/>
        <dbReference type="ChEBI" id="CHEBI:456216"/>
        <dbReference type="EC" id="4.1.1.49"/>
    </reaction>
</comment>
<feature type="binding site" evidence="10">
    <location>
        <position position="280"/>
    </location>
    <ligand>
        <name>ATP</name>
        <dbReference type="ChEBI" id="CHEBI:30616"/>
    </ligand>
</feature>
<keyword evidence="12" id="KW-1185">Reference proteome</keyword>
<keyword evidence="8 10" id="KW-0456">Lyase</keyword>
<dbReference type="NCBIfam" id="TIGR00224">
    <property type="entry name" value="pckA"/>
    <property type="match status" value="1"/>
</dbReference>
<evidence type="ECO:0000256" key="4">
    <source>
        <dbReference type="ARBA" id="ARBA00022432"/>
    </source>
</evidence>
<dbReference type="FunFam" id="2.170.8.10:FF:000001">
    <property type="entry name" value="Phosphoenolpyruvate carboxykinase (ATP)"/>
    <property type="match status" value="1"/>
</dbReference>
<accession>F7NIL9</accession>
<evidence type="ECO:0000256" key="3">
    <source>
        <dbReference type="ARBA" id="ARBA00012363"/>
    </source>
</evidence>
<dbReference type="STRING" id="1009370.ALO_09609"/>
<dbReference type="AlphaFoldDB" id="F7NIL9"/>
<dbReference type="Gene3D" id="2.170.8.10">
    <property type="entry name" value="Phosphoenolpyruvate Carboxykinase, domain 2"/>
    <property type="match status" value="1"/>
</dbReference>
<evidence type="ECO:0000256" key="1">
    <source>
        <dbReference type="ARBA" id="ARBA00004742"/>
    </source>
</evidence>
<comment type="function">
    <text evidence="10">Involved in the gluconeogenesis. Catalyzes the conversion of oxaloacetate (OAA) to phosphoenolpyruvate (PEP) through direct phosphoryl transfer between the nucleoside triphosphate and OAA.</text>
</comment>
<comment type="similarity">
    <text evidence="2 10">Belongs to the phosphoenolpyruvate carboxykinase (ATP) family.</text>
</comment>
<dbReference type="InterPro" id="IPR008210">
    <property type="entry name" value="PEP_carboxykinase_N"/>
</dbReference>
<keyword evidence="10" id="KW-0479">Metal-binding</keyword>
<evidence type="ECO:0000256" key="8">
    <source>
        <dbReference type="ARBA" id="ARBA00023239"/>
    </source>
</evidence>
<dbReference type="CDD" id="cd00484">
    <property type="entry name" value="PEPCK_ATP"/>
    <property type="match status" value="1"/>
</dbReference>
<dbReference type="NCBIfam" id="NF006821">
    <property type="entry name" value="PRK09344.1-3"/>
    <property type="match status" value="1"/>
</dbReference>
<comment type="subcellular location">
    <subcellularLocation>
        <location evidence="10">Cytoplasm</location>
    </subcellularLocation>
</comment>
<evidence type="ECO:0000313" key="12">
    <source>
        <dbReference type="Proteomes" id="UP000003240"/>
    </source>
</evidence>
<protein>
    <recommendedName>
        <fullName evidence="3 10">Phosphoenolpyruvate carboxykinase (ATP)</fullName>
        <shortName evidence="10">PCK</shortName>
        <shortName evidence="10">PEP carboxykinase</shortName>
        <shortName evidence="10">PEPCK</shortName>
        <ecNumber evidence="3 10">4.1.1.49</ecNumber>
    </recommendedName>
</protein>
<feature type="binding site" evidence="10">
    <location>
        <position position="196"/>
    </location>
    <ligand>
        <name>ATP</name>
        <dbReference type="ChEBI" id="CHEBI:30616"/>
    </ligand>
</feature>
<feature type="binding site" evidence="10">
    <location>
        <position position="442"/>
    </location>
    <ligand>
        <name>ATP</name>
        <dbReference type="ChEBI" id="CHEBI:30616"/>
    </ligand>
</feature>
<reference evidence="11 12" key="1">
    <citation type="journal article" date="2011" name="EMBO J.">
        <title>Structural diversity of bacterial flagellar motors.</title>
        <authorList>
            <person name="Chen S."/>
            <person name="Beeby M."/>
            <person name="Murphy G.E."/>
            <person name="Leadbetter J.R."/>
            <person name="Hendrixson D.R."/>
            <person name="Briegel A."/>
            <person name="Li Z."/>
            <person name="Shi J."/>
            <person name="Tocheva E.I."/>
            <person name="Muller A."/>
            <person name="Dobro M.J."/>
            <person name="Jensen G.J."/>
        </authorList>
    </citation>
    <scope>NUCLEOTIDE SEQUENCE [LARGE SCALE GENOMIC DNA]</scope>
    <source>
        <strain evidence="11 12">DSM 6540</strain>
    </source>
</reference>
<dbReference type="InterPro" id="IPR001272">
    <property type="entry name" value="PEP_carboxykinase_ATP"/>
</dbReference>
<keyword evidence="6 10" id="KW-0210">Decarboxylase</keyword>
<evidence type="ECO:0000256" key="9">
    <source>
        <dbReference type="ARBA" id="ARBA00047371"/>
    </source>
</evidence>
<evidence type="ECO:0000256" key="2">
    <source>
        <dbReference type="ARBA" id="ARBA00006052"/>
    </source>
</evidence>
<evidence type="ECO:0000256" key="7">
    <source>
        <dbReference type="ARBA" id="ARBA00022840"/>
    </source>
</evidence>
<keyword evidence="7 10" id="KW-0067">ATP-binding</keyword>
<keyword evidence="10" id="KW-0963">Cytoplasm</keyword>
<dbReference type="EC" id="4.1.1.49" evidence="3 10"/>
<dbReference type="PIRSF" id="PIRSF006294">
    <property type="entry name" value="PEP_crbxkin"/>
    <property type="match status" value="1"/>
</dbReference>
<feature type="binding site" evidence="10">
    <location>
        <position position="196"/>
    </location>
    <ligand>
        <name>Mn(2+)</name>
        <dbReference type="ChEBI" id="CHEBI:29035"/>
    </ligand>
</feature>
<feature type="binding site" evidence="10">
    <location>
        <position position="56"/>
    </location>
    <ligand>
        <name>substrate</name>
    </ligand>
</feature>
<dbReference type="InterPro" id="IPR013035">
    <property type="entry name" value="PEP_carboxykinase_C"/>
</dbReference>
<feature type="binding site" evidence="10">
    <location>
        <position position="317"/>
    </location>
    <ligand>
        <name>substrate</name>
    </ligand>
</feature>
<feature type="binding site" evidence="10">
    <location>
        <position position="215"/>
    </location>
    <ligand>
        <name>ATP</name>
        <dbReference type="ChEBI" id="CHEBI:30616"/>
    </ligand>
</feature>
<dbReference type="Pfam" id="PF01293">
    <property type="entry name" value="PEPCK_ATP"/>
    <property type="match status" value="1"/>
</dbReference>
<feature type="binding site" evidence="10">
    <location>
        <position position="215"/>
    </location>
    <ligand>
        <name>Mn(2+)</name>
        <dbReference type="ChEBI" id="CHEBI:29035"/>
    </ligand>
</feature>
<proteinExistence type="inferred from homology"/>
<dbReference type="PROSITE" id="PS00532">
    <property type="entry name" value="PEPCK_ATP"/>
    <property type="match status" value="1"/>
</dbReference>
<feature type="binding site" evidence="10">
    <location>
        <position position="196"/>
    </location>
    <ligand>
        <name>substrate</name>
    </ligand>
</feature>
<organism evidence="11 12">
    <name type="scientific">Acetonema longum DSM 6540</name>
    <dbReference type="NCBI Taxonomy" id="1009370"/>
    <lineage>
        <taxon>Bacteria</taxon>
        <taxon>Bacillati</taxon>
        <taxon>Bacillota</taxon>
        <taxon>Negativicutes</taxon>
        <taxon>Acetonemataceae</taxon>
        <taxon>Acetonema</taxon>
    </lineage>
</organism>
<dbReference type="OrthoDB" id="9806325at2"/>
<comment type="caution">
    <text evidence="10">Lacks conserved residue(s) required for the propagation of feature annotation.</text>
</comment>
<dbReference type="NCBIfam" id="NF006820">
    <property type="entry name" value="PRK09344.1-2"/>
    <property type="match status" value="1"/>
</dbReference>
<dbReference type="Proteomes" id="UP000003240">
    <property type="component" value="Unassembled WGS sequence"/>
</dbReference>
<dbReference type="SUPFAM" id="SSF68923">
    <property type="entry name" value="PEP carboxykinase N-terminal domain"/>
    <property type="match status" value="1"/>
</dbReference>
<evidence type="ECO:0000256" key="6">
    <source>
        <dbReference type="ARBA" id="ARBA00022793"/>
    </source>
</evidence>
<comment type="caution">
    <text evidence="11">The sequence shown here is derived from an EMBL/GenBank/DDBJ whole genome shotgun (WGS) entry which is preliminary data.</text>
</comment>
<keyword evidence="11" id="KW-0670">Pyruvate</keyword>
<dbReference type="eggNOG" id="COG1866">
    <property type="taxonomic scope" value="Bacteria"/>
</dbReference>
<dbReference type="GO" id="GO:0005524">
    <property type="term" value="F:ATP binding"/>
    <property type="evidence" value="ECO:0007669"/>
    <property type="project" value="UniProtKB-UniRule"/>
</dbReference>
<feature type="binding site" evidence="10">
    <location>
        <position position="190"/>
    </location>
    <ligand>
        <name>substrate</name>
    </ligand>
</feature>
<dbReference type="Gene3D" id="3.90.228.20">
    <property type="match status" value="1"/>
</dbReference>
<dbReference type="GO" id="GO:0005829">
    <property type="term" value="C:cytosol"/>
    <property type="evidence" value="ECO:0007669"/>
    <property type="project" value="TreeGrafter"/>
</dbReference>
<feature type="binding site" evidence="10">
    <location>
        <position position="317"/>
    </location>
    <ligand>
        <name>ATP</name>
        <dbReference type="ChEBI" id="CHEBI:30616"/>
    </ligand>
</feature>
<evidence type="ECO:0000313" key="11">
    <source>
        <dbReference type="EMBL" id="EGO64083.1"/>
    </source>
</evidence>
<comment type="cofactor">
    <cofactor evidence="10">
        <name>Mn(2+)</name>
        <dbReference type="ChEBI" id="CHEBI:29035"/>
    </cofactor>
    <text evidence="10">Binds 1 Mn(2+) ion per subunit.</text>
</comment>
<dbReference type="GO" id="GO:0046872">
    <property type="term" value="F:metal ion binding"/>
    <property type="evidence" value="ECO:0007669"/>
    <property type="project" value="UniProtKB-KW"/>
</dbReference>
<dbReference type="RefSeq" id="WP_004095145.1">
    <property type="nucleotide sequence ID" value="NZ_AFGF01000078.1"/>
</dbReference>
<dbReference type="HAMAP" id="MF_00453">
    <property type="entry name" value="PEPCK_ATP"/>
    <property type="match status" value="1"/>
</dbReference>
<feature type="binding site" evidence="10">
    <location>
        <begin position="436"/>
        <end position="437"/>
    </location>
    <ligand>
        <name>ATP</name>
        <dbReference type="ChEBI" id="CHEBI:30616"/>
    </ligand>
</feature>
<dbReference type="SUPFAM" id="SSF53795">
    <property type="entry name" value="PEP carboxykinase-like"/>
    <property type="match status" value="1"/>
</dbReference>
<sequence length="526" mass="58429">MARICNVLSDLRENYAGCLYNNLSVPRLKELSLQRKEGILTASGALRVSTGKYTGRSPGDKFIVCDPETKDRVDWKNNQAMSPEVFWRLYNKMIHYLQNKDLFVFDGYAGADRSSSLAIRVINEFAWQNLFIHQLLLRTYDTGRETGEPEFTILAAPGCTADPVADATKSEAFIILNLTERLVLIGGTHYAGEMKKSVFSAMNYFLPRQSILSMHCSANQGVGGDIALFFGLSGTGKTSLSADPDRQLIGDDEHGWSDRGIFNIEGGCYAKCIHLSRENEPQIWDAIQFGSVLENVVIDEDSRQPDYASEAITENTRAAYPIRHIPHSIYPGIGGHPSTILFLTADAFGVLPPIAKLSPEQAMFYFLSGYTSKLAGTERGIAEPQATFSACFGSPFLPLPPAAYADLLKEKITRHQTQVFLINTGWQGGRYGTGKRINIQYTRRMVAAAINGQFNQTAFTDHPVFNLSMPLHCSGIPDSVLNPQDSWADPQEYRQTAWKLAEMFHKNLEKFVLPPEVVQSGPHLPL</sequence>